<dbReference type="RefSeq" id="WP_155354453.1">
    <property type="nucleotide sequence ID" value="NZ_BAAAHL010000060.1"/>
</dbReference>
<dbReference type="InterPro" id="IPR006047">
    <property type="entry name" value="GH13_cat_dom"/>
</dbReference>
<dbReference type="Proteomes" id="UP000331127">
    <property type="component" value="Unassembled WGS sequence"/>
</dbReference>
<evidence type="ECO:0000313" key="4">
    <source>
        <dbReference type="EMBL" id="GES08865.1"/>
    </source>
</evidence>
<dbReference type="GO" id="GO:0005975">
    <property type="term" value="P:carbohydrate metabolic process"/>
    <property type="evidence" value="ECO:0007669"/>
    <property type="project" value="InterPro"/>
</dbReference>
<organism evidence="4 5">
    <name type="scientific">Acrocarpospora macrocephala</name>
    <dbReference type="NCBI Taxonomy" id="150177"/>
    <lineage>
        <taxon>Bacteria</taxon>
        <taxon>Bacillati</taxon>
        <taxon>Actinomycetota</taxon>
        <taxon>Actinomycetes</taxon>
        <taxon>Streptosporangiales</taxon>
        <taxon>Streptosporangiaceae</taxon>
        <taxon>Acrocarpospora</taxon>
    </lineage>
</organism>
<dbReference type="Pfam" id="PF00128">
    <property type="entry name" value="Alpha-amylase"/>
    <property type="match status" value="2"/>
</dbReference>
<dbReference type="CDD" id="cd11338">
    <property type="entry name" value="AmyAc_CMD"/>
    <property type="match status" value="1"/>
</dbReference>
<dbReference type="Gene3D" id="3.20.20.80">
    <property type="entry name" value="Glycosidases"/>
    <property type="match status" value="1"/>
</dbReference>
<evidence type="ECO:0000259" key="3">
    <source>
        <dbReference type="SMART" id="SM00642"/>
    </source>
</evidence>
<dbReference type="SUPFAM" id="SSF51445">
    <property type="entry name" value="(Trans)glycosidases"/>
    <property type="match status" value="1"/>
</dbReference>
<sequence>MKVALVPHHDGSALHVPEQRPSLGDIVPVYVRLPHDYPVEAVYARSVYDGEPRYAQAVVDHQDALEVWWRADLLVHNPDTRYRFLLDRGDGGHIWLHAGGLSDHDPTDATDFRLTTFGGPPAWVDDAVIYQIFPDRFARSGQVDLPAPEWALPAQWNDKVIDRGPQAGIQFYGGDLYGIADRLDYLVKLGVDVVYLTPFFPAASNHRYNATSFDQVDPHLGGDAALAALTAAAHQRGMRVIGDLTTNHSGDTHEWFRRAMTDPSSPEASYYYLTGDGGYVSWFDVPSLPKLNWSSPELRERILAVASRWLRQPYGLDGWRIDVANMTGRQGAEDHYHEAARALRGVVDGEKFLFAEHFHDYTADLPGDGWQGVMNYAGFAKPVWSWLTPYQRGPIIPGIPLPLRALPGERTARTMRAFAAGVPWSATNANVTLLSSHDSPRIRTFLGTAERVAVAAGLLFTYPGTPMMFMGDEIGIEGANGEDARVPMPWDDPVRFAEPTYDVYRELIALRRAHPALRNGGLRWLHAGPDVLLYLRESPEERLLILASRAPHTPLQLPAALVRDIPHNVYGGAHATLTDETLTLPADGPTFQVWSL</sequence>
<dbReference type="EMBL" id="BLAE01000012">
    <property type="protein sequence ID" value="GES08865.1"/>
    <property type="molecule type" value="Genomic_DNA"/>
</dbReference>
<evidence type="ECO:0000313" key="5">
    <source>
        <dbReference type="Proteomes" id="UP000331127"/>
    </source>
</evidence>
<dbReference type="AlphaFoldDB" id="A0A5M3WIA2"/>
<keyword evidence="2 4" id="KW-0326">Glycosidase</keyword>
<dbReference type="SMART" id="SM00642">
    <property type="entry name" value="Aamy"/>
    <property type="match status" value="1"/>
</dbReference>
<dbReference type="CDD" id="cd02857">
    <property type="entry name" value="E_set_CDase_PDE_N"/>
    <property type="match status" value="1"/>
</dbReference>
<keyword evidence="5" id="KW-1185">Reference proteome</keyword>
<name>A0A5M3WIA2_9ACTN</name>
<protein>
    <submittedName>
        <fullName evidence="4">Alpha-glycosidase</fullName>
    </submittedName>
</protein>
<dbReference type="PANTHER" id="PTHR10357">
    <property type="entry name" value="ALPHA-AMYLASE FAMILY MEMBER"/>
    <property type="match status" value="1"/>
</dbReference>
<dbReference type="InterPro" id="IPR017853">
    <property type="entry name" value="GH"/>
</dbReference>
<evidence type="ECO:0000256" key="1">
    <source>
        <dbReference type="ARBA" id="ARBA00022801"/>
    </source>
</evidence>
<proteinExistence type="predicted"/>
<keyword evidence="1" id="KW-0378">Hydrolase</keyword>
<feature type="domain" description="Glycosyl hydrolase family 13 catalytic" evidence="3">
    <location>
        <begin position="131"/>
        <end position="511"/>
    </location>
</feature>
<comment type="caution">
    <text evidence="4">The sequence shown here is derived from an EMBL/GenBank/DDBJ whole genome shotgun (WGS) entry which is preliminary data.</text>
</comment>
<dbReference type="GO" id="GO:0004553">
    <property type="term" value="F:hydrolase activity, hydrolyzing O-glycosyl compounds"/>
    <property type="evidence" value="ECO:0007669"/>
    <property type="project" value="InterPro"/>
</dbReference>
<dbReference type="PANTHER" id="PTHR10357:SF210">
    <property type="entry name" value="MALTODEXTRIN GLUCOSIDASE"/>
    <property type="match status" value="1"/>
</dbReference>
<gene>
    <name evidence="4" type="ORF">Amac_024610</name>
</gene>
<dbReference type="OrthoDB" id="9802433at2"/>
<evidence type="ECO:0000256" key="2">
    <source>
        <dbReference type="ARBA" id="ARBA00023295"/>
    </source>
</evidence>
<dbReference type="InterPro" id="IPR004185">
    <property type="entry name" value="Glyco_hydro_13_lg-like_dom"/>
</dbReference>
<accession>A0A5M3WIA2</accession>
<reference evidence="4 5" key="1">
    <citation type="submission" date="2019-10" db="EMBL/GenBank/DDBJ databases">
        <title>Whole genome shotgun sequence of Acrocarpospora macrocephala NBRC 16266.</title>
        <authorList>
            <person name="Ichikawa N."/>
            <person name="Kimura A."/>
            <person name="Kitahashi Y."/>
            <person name="Komaki H."/>
            <person name="Oguchi A."/>
        </authorList>
    </citation>
    <scope>NUCLEOTIDE SEQUENCE [LARGE SCALE GENOMIC DNA]</scope>
    <source>
        <strain evidence="4 5">NBRC 16266</strain>
    </source>
</reference>